<name>A0A176W2R8_MARPO</name>
<dbReference type="EMBL" id="LVLJ01001911">
    <property type="protein sequence ID" value="OAE27364.1"/>
    <property type="molecule type" value="Genomic_DNA"/>
</dbReference>
<dbReference type="InterPro" id="IPR001584">
    <property type="entry name" value="Integrase_cat-core"/>
</dbReference>
<dbReference type="SUPFAM" id="SSF53098">
    <property type="entry name" value="Ribonuclease H-like"/>
    <property type="match status" value="1"/>
</dbReference>
<dbReference type="PANTHER" id="PTHR37984:SF5">
    <property type="entry name" value="PROTEIN NYNRIN-LIKE"/>
    <property type="match status" value="1"/>
</dbReference>
<dbReference type="Gene3D" id="3.30.420.10">
    <property type="entry name" value="Ribonuclease H-like superfamily/Ribonuclease H"/>
    <property type="match status" value="1"/>
</dbReference>
<dbReference type="InterPro" id="IPR036397">
    <property type="entry name" value="RNaseH_sf"/>
</dbReference>
<dbReference type="Gene3D" id="3.30.70.270">
    <property type="match status" value="2"/>
</dbReference>
<dbReference type="InterPro" id="IPR043502">
    <property type="entry name" value="DNA/RNA_pol_sf"/>
</dbReference>
<dbReference type="AlphaFoldDB" id="A0A176W2R8"/>
<gene>
    <name evidence="2" type="ORF">AXG93_1609s1000</name>
</gene>
<keyword evidence="3" id="KW-1185">Reference proteome</keyword>
<dbReference type="GO" id="GO:0015074">
    <property type="term" value="P:DNA integration"/>
    <property type="evidence" value="ECO:0007669"/>
    <property type="project" value="InterPro"/>
</dbReference>
<sequence>MKGIPAHYGEHRIDLMENVVPTFERCRESQLSLHPEKCFFFMTSGILLGHRVSASGIVVDVEKVKVILALEPPTNLQELRAFLGHVGHYRRFIYMYAISAAGLTKLLKKDEPYEWGKEQQEFTFTVQTRKGVHHENADYLSRMWTQPEEADLPDDFPDEQLFQLTPSVESSLAGYEAYASAIYSRSHRLRYEDGRSRGTRKDDAVTVAKFLFESIITRYGCLLELVSDRGTHFLNKVIEDLTLYFQIKHRKTTPYNPKANGLTEKPNGLLCKILLKVTTKQTPYFLIYGQHTILPIEFEVPTHRILDPLRLGAEASQLYRLQEVMALEERRQEVVDKTRSVQLKKNVITH</sequence>
<dbReference type="InterPro" id="IPR050951">
    <property type="entry name" value="Retrovirus_Pol_polyprotein"/>
</dbReference>
<dbReference type="GO" id="GO:0003676">
    <property type="term" value="F:nucleic acid binding"/>
    <property type="evidence" value="ECO:0007669"/>
    <property type="project" value="InterPro"/>
</dbReference>
<dbReference type="PROSITE" id="PS50994">
    <property type="entry name" value="INTEGRASE"/>
    <property type="match status" value="1"/>
</dbReference>
<comment type="caution">
    <text evidence="2">The sequence shown here is derived from an EMBL/GenBank/DDBJ whole genome shotgun (WGS) entry which is preliminary data.</text>
</comment>
<protein>
    <recommendedName>
        <fullName evidence="1">Integrase catalytic domain-containing protein</fullName>
    </recommendedName>
</protein>
<dbReference type="SUPFAM" id="SSF56672">
    <property type="entry name" value="DNA/RNA polymerases"/>
    <property type="match status" value="1"/>
</dbReference>
<proteinExistence type="predicted"/>
<dbReference type="Proteomes" id="UP000077202">
    <property type="component" value="Unassembled WGS sequence"/>
</dbReference>
<evidence type="ECO:0000313" key="2">
    <source>
        <dbReference type="EMBL" id="OAE27364.1"/>
    </source>
</evidence>
<accession>A0A176W2R8</accession>
<evidence type="ECO:0000259" key="1">
    <source>
        <dbReference type="PROSITE" id="PS50994"/>
    </source>
</evidence>
<feature type="domain" description="Integrase catalytic" evidence="1">
    <location>
        <begin position="143"/>
        <end position="323"/>
    </location>
</feature>
<evidence type="ECO:0000313" key="3">
    <source>
        <dbReference type="Proteomes" id="UP000077202"/>
    </source>
</evidence>
<dbReference type="InterPro" id="IPR043128">
    <property type="entry name" value="Rev_trsase/Diguanyl_cyclase"/>
</dbReference>
<reference evidence="2" key="1">
    <citation type="submission" date="2016-03" db="EMBL/GenBank/DDBJ databases">
        <title>Mechanisms controlling the formation of the plant cell surface in tip-growing cells are functionally conserved among land plants.</title>
        <authorList>
            <person name="Honkanen S."/>
            <person name="Jones V.A."/>
            <person name="Morieri G."/>
            <person name="Champion C."/>
            <person name="Hetherington A.J."/>
            <person name="Kelly S."/>
            <person name="Saint-Marcoux D."/>
            <person name="Proust H."/>
            <person name="Prescott H."/>
            <person name="Dolan L."/>
        </authorList>
    </citation>
    <scope>NUCLEOTIDE SEQUENCE [LARGE SCALE GENOMIC DNA]</scope>
    <source>
        <tissue evidence="2">Whole gametophyte</tissue>
    </source>
</reference>
<dbReference type="InterPro" id="IPR012337">
    <property type="entry name" value="RNaseH-like_sf"/>
</dbReference>
<dbReference type="PANTHER" id="PTHR37984">
    <property type="entry name" value="PROTEIN CBG26694"/>
    <property type="match status" value="1"/>
</dbReference>
<organism evidence="2 3">
    <name type="scientific">Marchantia polymorpha subsp. ruderalis</name>
    <dbReference type="NCBI Taxonomy" id="1480154"/>
    <lineage>
        <taxon>Eukaryota</taxon>
        <taxon>Viridiplantae</taxon>
        <taxon>Streptophyta</taxon>
        <taxon>Embryophyta</taxon>
        <taxon>Marchantiophyta</taxon>
        <taxon>Marchantiopsida</taxon>
        <taxon>Marchantiidae</taxon>
        <taxon>Marchantiales</taxon>
        <taxon>Marchantiaceae</taxon>
        <taxon>Marchantia</taxon>
    </lineage>
</organism>